<dbReference type="GO" id="GO:0046872">
    <property type="term" value="F:metal ion binding"/>
    <property type="evidence" value="ECO:0007669"/>
    <property type="project" value="UniProtKB-KW"/>
</dbReference>
<proteinExistence type="inferred from homology"/>
<accession>A0A8B2NGR8</accession>
<dbReference type="RefSeq" id="WP_111352133.1">
    <property type="nucleotide sequence ID" value="NZ_QHHQ01000010.1"/>
</dbReference>
<dbReference type="GO" id="GO:0006281">
    <property type="term" value="P:DNA repair"/>
    <property type="evidence" value="ECO:0007669"/>
    <property type="project" value="UniProtKB-KW"/>
</dbReference>
<dbReference type="EMBL" id="QHHQ01000010">
    <property type="protein sequence ID" value="RAH97025.1"/>
    <property type="molecule type" value="Genomic_DNA"/>
</dbReference>
<feature type="coiled-coil region" evidence="10">
    <location>
        <begin position="279"/>
        <end position="306"/>
    </location>
</feature>
<dbReference type="NCBIfam" id="TIGR03915">
    <property type="entry name" value="SAM_7_link_chp"/>
    <property type="match status" value="1"/>
</dbReference>
<dbReference type="InterPro" id="IPR023875">
    <property type="entry name" value="DNA_repair_put"/>
</dbReference>
<keyword evidence="4" id="KW-0479">Metal-binding</keyword>
<evidence type="ECO:0000256" key="10">
    <source>
        <dbReference type="SAM" id="Coils"/>
    </source>
</evidence>
<reference evidence="12 13" key="1">
    <citation type="submission" date="2018-05" db="EMBL/GenBank/DDBJ databases">
        <title>Acuticoccus sediminis sp. nov., isolated from deep-sea sediment of Indian Ocean.</title>
        <authorList>
            <person name="Liu X."/>
            <person name="Lai Q."/>
            <person name="Du Y."/>
            <person name="Sun F."/>
            <person name="Zhang X."/>
            <person name="Wang S."/>
            <person name="Shao Z."/>
        </authorList>
    </citation>
    <scope>NUCLEOTIDE SEQUENCE [LARGE SCALE GENOMIC DNA]</scope>
    <source>
        <strain evidence="12 13">PTG4-2</strain>
    </source>
</reference>
<dbReference type="InterPro" id="IPR025404">
    <property type="entry name" value="DUF4130"/>
</dbReference>
<gene>
    <name evidence="12" type="ORF">DLJ53_30595</name>
</gene>
<dbReference type="OrthoDB" id="5290748at2"/>
<keyword evidence="5" id="KW-0227">DNA damage</keyword>
<evidence type="ECO:0000256" key="9">
    <source>
        <dbReference type="ARBA" id="ARBA00023204"/>
    </source>
</evidence>
<evidence type="ECO:0000256" key="5">
    <source>
        <dbReference type="ARBA" id="ARBA00022763"/>
    </source>
</evidence>
<comment type="caution">
    <text evidence="12">The sequence shown here is derived from an EMBL/GenBank/DDBJ whole genome shotgun (WGS) entry which is preliminary data.</text>
</comment>
<dbReference type="InterPro" id="IPR051536">
    <property type="entry name" value="UDG_Type-4/5"/>
</dbReference>
<keyword evidence="10" id="KW-0175">Coiled coil</keyword>
<evidence type="ECO:0000259" key="11">
    <source>
        <dbReference type="SMART" id="SM00986"/>
    </source>
</evidence>
<dbReference type="Pfam" id="PF03167">
    <property type="entry name" value="UDG"/>
    <property type="match status" value="1"/>
</dbReference>
<keyword evidence="7" id="KW-0408">Iron</keyword>
<keyword evidence="9" id="KW-0234">DNA repair</keyword>
<dbReference type="PANTHER" id="PTHR33693:SF9">
    <property type="entry name" value="TYPE-4 URACIL-DNA GLYCOSYLASE"/>
    <property type="match status" value="1"/>
</dbReference>
<comment type="similarity">
    <text evidence="1">Belongs to the uracil-DNA glycosylase (UDG) superfamily. Type 4 (UDGa) family.</text>
</comment>
<dbReference type="Gene3D" id="3.40.470.10">
    <property type="entry name" value="Uracil-DNA glycosylase-like domain"/>
    <property type="match status" value="1"/>
</dbReference>
<dbReference type="Proteomes" id="UP000249590">
    <property type="component" value="Unassembled WGS sequence"/>
</dbReference>
<feature type="domain" description="Uracil-DNA glycosylase-like" evidence="11">
    <location>
        <begin position="327"/>
        <end position="487"/>
    </location>
</feature>
<dbReference type="GO" id="GO:0097506">
    <property type="term" value="F:deaminated base DNA N-glycosylase activity"/>
    <property type="evidence" value="ECO:0007669"/>
    <property type="project" value="UniProtKB-ARBA"/>
</dbReference>
<evidence type="ECO:0000256" key="7">
    <source>
        <dbReference type="ARBA" id="ARBA00023004"/>
    </source>
</evidence>
<dbReference type="NCBIfam" id="TIGR03914">
    <property type="entry name" value="UDG_fam_dom"/>
    <property type="match status" value="1"/>
</dbReference>
<evidence type="ECO:0000313" key="12">
    <source>
        <dbReference type="EMBL" id="RAH97025.1"/>
    </source>
</evidence>
<evidence type="ECO:0000256" key="6">
    <source>
        <dbReference type="ARBA" id="ARBA00022801"/>
    </source>
</evidence>
<sequence length="495" mass="54748">MTAARAAASGRWHVALNHPADFATFRVAARTLTAHGISSRDVDWSVGAPDGGLFGAPRSVDELPPPPAERIPRAPRAFVDLAERLVCHRDIERFHLAHRLLERFAGEPRLLEIASDPDVAAARTMAKNVDRCAHKMKAFVRFRETTDADGTPRYVAWFEPEHHTLDRTAPFFVRRFPGMRWSILTPTRSAHWDGETLTLAEGASREVAPDGDVNEELWRTYFGAIFNPARLKVNAMRSEMPKRYWKNMPEGDMIAPLIRSATERTDGMVAAPTRAPVRSTRLAREQEREEAEIAALTDNITSLADLRRAASRCQLCPLHAPATQTVHGEGDPNAPLMFVGEQPGDQEDLAGLPFVGPAGQLFDRALEAAGIDRSRVFVTNAVKHFKFEPRGKRRIHKTPGASEVYACKVWLDAERALVRPALTVALGATAARALSGGPVRIGDVRGKLMNWADGARGFVTVHPSYLLRLTDPDAKQAKLEEFIADLSRVRELTPL</sequence>
<protein>
    <recommendedName>
        <fullName evidence="2">Type-4 uracil-DNA glycosylase</fullName>
    </recommendedName>
</protein>
<dbReference type="PANTHER" id="PTHR33693">
    <property type="entry name" value="TYPE-5 URACIL-DNA GLYCOSYLASE"/>
    <property type="match status" value="1"/>
</dbReference>
<dbReference type="AlphaFoldDB" id="A0A8B2NGR8"/>
<evidence type="ECO:0000256" key="4">
    <source>
        <dbReference type="ARBA" id="ARBA00022723"/>
    </source>
</evidence>
<name>A0A8B2NGR8_9HYPH</name>
<dbReference type="InterPro" id="IPR005122">
    <property type="entry name" value="Uracil-DNA_glycosylase-like"/>
</dbReference>
<keyword evidence="6" id="KW-0378">Hydrolase</keyword>
<evidence type="ECO:0000256" key="8">
    <source>
        <dbReference type="ARBA" id="ARBA00023014"/>
    </source>
</evidence>
<evidence type="ECO:0000256" key="3">
    <source>
        <dbReference type="ARBA" id="ARBA00022485"/>
    </source>
</evidence>
<evidence type="ECO:0000313" key="13">
    <source>
        <dbReference type="Proteomes" id="UP000249590"/>
    </source>
</evidence>
<dbReference type="GO" id="GO:0051539">
    <property type="term" value="F:4 iron, 4 sulfur cluster binding"/>
    <property type="evidence" value="ECO:0007669"/>
    <property type="project" value="UniProtKB-KW"/>
</dbReference>
<evidence type="ECO:0000256" key="1">
    <source>
        <dbReference type="ARBA" id="ARBA00006521"/>
    </source>
</evidence>
<dbReference type="SUPFAM" id="SSF52141">
    <property type="entry name" value="Uracil-DNA glycosylase-like"/>
    <property type="match status" value="1"/>
</dbReference>
<dbReference type="InterPro" id="IPR036895">
    <property type="entry name" value="Uracil-DNA_glycosylase-like_sf"/>
</dbReference>
<dbReference type="SMART" id="SM00986">
    <property type="entry name" value="UDG"/>
    <property type="match status" value="1"/>
</dbReference>
<keyword evidence="3" id="KW-0004">4Fe-4S</keyword>
<evidence type="ECO:0000256" key="2">
    <source>
        <dbReference type="ARBA" id="ARBA00019403"/>
    </source>
</evidence>
<keyword evidence="8" id="KW-0411">Iron-sulfur</keyword>
<organism evidence="12 13">
    <name type="scientific">Acuticoccus sediminis</name>
    <dbReference type="NCBI Taxonomy" id="2184697"/>
    <lineage>
        <taxon>Bacteria</taxon>
        <taxon>Pseudomonadati</taxon>
        <taxon>Pseudomonadota</taxon>
        <taxon>Alphaproteobacteria</taxon>
        <taxon>Hyphomicrobiales</taxon>
        <taxon>Amorphaceae</taxon>
        <taxon>Acuticoccus</taxon>
    </lineage>
</organism>
<dbReference type="Pfam" id="PF13566">
    <property type="entry name" value="DUF4130"/>
    <property type="match status" value="1"/>
</dbReference>
<dbReference type="InterPro" id="IPR005273">
    <property type="entry name" value="Ura-DNA_glyco_family4"/>
</dbReference>
<dbReference type="SMART" id="SM00987">
    <property type="entry name" value="UreE_C"/>
    <property type="match status" value="1"/>
</dbReference>
<dbReference type="CDD" id="cd10030">
    <property type="entry name" value="UDG-F4_TTUDGA_SPO1dp_like"/>
    <property type="match status" value="1"/>
</dbReference>
<keyword evidence="13" id="KW-1185">Reference proteome</keyword>